<organism evidence="2 3">
    <name type="scientific">Ditylenchus dipsaci</name>
    <dbReference type="NCBI Taxonomy" id="166011"/>
    <lineage>
        <taxon>Eukaryota</taxon>
        <taxon>Metazoa</taxon>
        <taxon>Ecdysozoa</taxon>
        <taxon>Nematoda</taxon>
        <taxon>Chromadorea</taxon>
        <taxon>Rhabditida</taxon>
        <taxon>Tylenchina</taxon>
        <taxon>Tylenchomorpha</taxon>
        <taxon>Sphaerularioidea</taxon>
        <taxon>Anguinidae</taxon>
        <taxon>Anguininae</taxon>
        <taxon>Ditylenchus</taxon>
    </lineage>
</organism>
<feature type="region of interest" description="Disordered" evidence="1">
    <location>
        <begin position="772"/>
        <end position="791"/>
    </location>
</feature>
<feature type="region of interest" description="Disordered" evidence="1">
    <location>
        <begin position="118"/>
        <end position="139"/>
    </location>
</feature>
<accession>A0A915D177</accession>
<feature type="region of interest" description="Disordered" evidence="1">
    <location>
        <begin position="412"/>
        <end position="458"/>
    </location>
</feature>
<feature type="region of interest" description="Disordered" evidence="1">
    <location>
        <begin position="29"/>
        <end position="49"/>
    </location>
</feature>
<evidence type="ECO:0000256" key="1">
    <source>
        <dbReference type="SAM" id="MobiDB-lite"/>
    </source>
</evidence>
<dbReference type="AlphaFoldDB" id="A0A915D177"/>
<feature type="region of interest" description="Disordered" evidence="1">
    <location>
        <begin position="613"/>
        <end position="639"/>
    </location>
</feature>
<dbReference type="Proteomes" id="UP000887574">
    <property type="component" value="Unplaced"/>
</dbReference>
<feature type="compositionally biased region" description="Pro residues" evidence="1">
    <location>
        <begin position="430"/>
        <end position="447"/>
    </location>
</feature>
<evidence type="ECO:0000313" key="2">
    <source>
        <dbReference type="Proteomes" id="UP000887574"/>
    </source>
</evidence>
<protein>
    <submittedName>
        <fullName evidence="3">Uncharacterized protein</fullName>
    </submittedName>
</protein>
<feature type="region of interest" description="Disordered" evidence="1">
    <location>
        <begin position="990"/>
        <end position="1032"/>
    </location>
</feature>
<proteinExistence type="predicted"/>
<reference evidence="3" key="1">
    <citation type="submission" date="2022-11" db="UniProtKB">
        <authorList>
            <consortium name="WormBaseParasite"/>
        </authorList>
    </citation>
    <scope>IDENTIFICATION</scope>
</reference>
<keyword evidence="2" id="KW-1185">Reference proteome</keyword>
<dbReference type="WBParaSite" id="jg14376">
    <property type="protein sequence ID" value="jg14376"/>
    <property type="gene ID" value="jg14376"/>
</dbReference>
<feature type="compositionally biased region" description="Basic and acidic residues" evidence="1">
    <location>
        <begin position="773"/>
        <end position="791"/>
    </location>
</feature>
<evidence type="ECO:0000313" key="3">
    <source>
        <dbReference type="WBParaSite" id="jg14376"/>
    </source>
</evidence>
<name>A0A915D177_9BILA</name>
<sequence>MSQSLYSQPSKYRFQPIGTPQTVVLPTSSSSSAIYSGRQQPPTTQYSSPTAPMQLQQQFAAAAGRVGYDAYDGTFSRDRGNVLTDGGDTARAGALDEAAMDLLRLSTEPAVAAYATARPADTHRMPKSASTSSVPKHVPIKSANGAFNQINKWGIERESSPDTLSTHAIAAARQNVGVQQPISVLTNNGARRPPLHHHFSPPPGLQNVLTAEAMRAMNEFPSPHYERHVEREHVMEEERKVPAPPIVRTTVEGRLKMEKTVGSHLLSIDHSVAKAYTIRDTTTNYTIRTIMGKREIIMEETVLTSPVPGSPDSGAAQVRRGGTYRLSVYEDGQEIGRHEADINVPENMNKPDYLAKLSERLLADLATLDGETITAATRVEIEKVEDVTDLVKTYLIGPAAPEEAVPTAAAPLDRDPLQGLCGPDAASGHPPAPPGSAVPGYHPPPRPSKTLSEDAESLDSLMTKRKAPEDAKATADCDLHRTEDSSVNEVFIALPLIQALTFILRVEHHFHKAKDQKAAYDLHRQGQQFKDRTMIKSTKKFDSEEEEELEPAKPVLPPRITIDEVADMPVEEEEEIWEPIRHVAEQKKRRVSQVSDEEAAGGMYDLEQVGQLHQGASRMRRMKQYSSEESSSSGDQQPQAAVYDLQTAGQHLQGSSRLRRMQKYDSETSIDYEERAKGGGITHVTLIKKEAIGHFQVTIECPNNYSAMPAIKTKEVADQKYENLEYMKTLEKDYGFGQDLTVQVACKVPRLCQLALRVQEYNESNVTSVVHVQRSEHDRGGKGEAAREVQTPRRELVAKKLMEFSQMDEYCSVLMESRGVRGERAQADWGHPVTGELFASDLGRQMVDQRKAGAPPLPSTAPKTTGVESIAPPIAPPPLTTLHHQFSVLPHLPAAVGQQLAHTSSLPPVPLPPKSTLLLPFLSFPLTLLPTFGSASAVWMEEHPSSSSASISASLTSVRCSASPGISIDYVNTGEIAHERVLLARTVSTQELKSSSEDEEEKSSQRQIVSLPVQRRKSFGDKGTMTLRLLQK</sequence>